<protein>
    <recommendedName>
        <fullName evidence="5">Histidine kinase domain-containing protein</fullName>
    </recommendedName>
</protein>
<dbReference type="InterPro" id="IPR050482">
    <property type="entry name" value="Sensor_HK_TwoCompSys"/>
</dbReference>
<evidence type="ECO:0000256" key="1">
    <source>
        <dbReference type="ARBA" id="ARBA00022679"/>
    </source>
</evidence>
<keyword evidence="3" id="KW-0902">Two-component regulatory system</keyword>
<keyword evidence="4" id="KW-0472">Membrane</keyword>
<dbReference type="Gene3D" id="3.30.565.10">
    <property type="entry name" value="Histidine kinase-like ATPase, C-terminal domain"/>
    <property type="match status" value="1"/>
</dbReference>
<evidence type="ECO:0000313" key="7">
    <source>
        <dbReference type="Proteomes" id="UP000500938"/>
    </source>
</evidence>
<accession>A0A6M4ISF9</accession>
<dbReference type="InterPro" id="IPR011123">
    <property type="entry name" value="Y_Y_Y"/>
</dbReference>
<dbReference type="PANTHER" id="PTHR24421:SF62">
    <property type="entry name" value="SENSORY TRANSDUCTION HISTIDINE KINASE"/>
    <property type="match status" value="1"/>
</dbReference>
<dbReference type="SUPFAM" id="SSF63829">
    <property type="entry name" value="Calcium-dependent phosphotriesterase"/>
    <property type="match status" value="2"/>
</dbReference>
<dbReference type="Pfam" id="PF02518">
    <property type="entry name" value="HATPase_c"/>
    <property type="match status" value="1"/>
</dbReference>
<keyword evidence="7" id="KW-1185">Reference proteome</keyword>
<dbReference type="EMBL" id="CP053085">
    <property type="protein sequence ID" value="QJR37580.1"/>
    <property type="molecule type" value="Genomic_DNA"/>
</dbReference>
<evidence type="ECO:0000256" key="2">
    <source>
        <dbReference type="ARBA" id="ARBA00022777"/>
    </source>
</evidence>
<dbReference type="InterPro" id="IPR003594">
    <property type="entry name" value="HATPase_dom"/>
</dbReference>
<dbReference type="Pfam" id="PF07730">
    <property type="entry name" value="HisKA_3"/>
    <property type="match status" value="1"/>
</dbReference>
<evidence type="ECO:0000256" key="3">
    <source>
        <dbReference type="ARBA" id="ARBA00023012"/>
    </source>
</evidence>
<dbReference type="GO" id="GO:0046983">
    <property type="term" value="F:protein dimerization activity"/>
    <property type="evidence" value="ECO:0007669"/>
    <property type="project" value="InterPro"/>
</dbReference>
<reference evidence="6 7" key="1">
    <citation type="submission" date="2020-05" db="EMBL/GenBank/DDBJ databases">
        <title>Complete genome sequence of Gemmatimonas greenlandica TET16.</title>
        <authorList>
            <person name="Zeng Y."/>
        </authorList>
    </citation>
    <scope>NUCLEOTIDE SEQUENCE [LARGE SCALE GENOMIC DNA]</scope>
    <source>
        <strain evidence="6 7">TET16</strain>
    </source>
</reference>
<feature type="transmembrane region" description="Helical" evidence="4">
    <location>
        <begin position="702"/>
        <end position="723"/>
    </location>
</feature>
<dbReference type="InterPro" id="IPR013783">
    <property type="entry name" value="Ig-like_fold"/>
</dbReference>
<dbReference type="GO" id="GO:0016020">
    <property type="term" value="C:membrane"/>
    <property type="evidence" value="ECO:0007669"/>
    <property type="project" value="InterPro"/>
</dbReference>
<dbReference type="InterPro" id="IPR036890">
    <property type="entry name" value="HATPase_C_sf"/>
</dbReference>
<dbReference type="KEGG" id="ggr:HKW67_19700"/>
<dbReference type="Gene3D" id="2.130.10.10">
    <property type="entry name" value="YVTN repeat-like/Quinoprotein amine dehydrogenase"/>
    <property type="match status" value="3"/>
</dbReference>
<dbReference type="RefSeq" id="WP_171227015.1">
    <property type="nucleotide sequence ID" value="NZ_CP053085.1"/>
</dbReference>
<dbReference type="Gene3D" id="1.20.5.1930">
    <property type="match status" value="1"/>
</dbReference>
<dbReference type="SUPFAM" id="SSF55874">
    <property type="entry name" value="ATPase domain of HSP90 chaperone/DNA topoisomerase II/histidine kinase"/>
    <property type="match status" value="1"/>
</dbReference>
<keyword evidence="2" id="KW-0418">Kinase</keyword>
<dbReference type="InterPro" id="IPR015943">
    <property type="entry name" value="WD40/YVTN_repeat-like_dom_sf"/>
</dbReference>
<proteinExistence type="predicted"/>
<dbReference type="SMART" id="SM00387">
    <property type="entry name" value="HATPase_c"/>
    <property type="match status" value="1"/>
</dbReference>
<name>A0A6M4ISF9_9BACT</name>
<dbReference type="Proteomes" id="UP000500938">
    <property type="component" value="Chromosome"/>
</dbReference>
<dbReference type="GO" id="GO:0000155">
    <property type="term" value="F:phosphorelay sensor kinase activity"/>
    <property type="evidence" value="ECO:0007669"/>
    <property type="project" value="InterPro"/>
</dbReference>
<evidence type="ECO:0000259" key="5">
    <source>
        <dbReference type="PROSITE" id="PS50109"/>
    </source>
</evidence>
<dbReference type="Gene3D" id="2.60.40.10">
    <property type="entry name" value="Immunoglobulins"/>
    <property type="match status" value="1"/>
</dbReference>
<keyword evidence="1" id="KW-0808">Transferase</keyword>
<keyword evidence="4" id="KW-1133">Transmembrane helix</keyword>
<organism evidence="6 7">
    <name type="scientific">Gemmatimonas groenlandica</name>
    <dbReference type="NCBI Taxonomy" id="2732249"/>
    <lineage>
        <taxon>Bacteria</taxon>
        <taxon>Pseudomonadati</taxon>
        <taxon>Gemmatimonadota</taxon>
        <taxon>Gemmatimonadia</taxon>
        <taxon>Gemmatimonadales</taxon>
        <taxon>Gemmatimonadaceae</taxon>
        <taxon>Gemmatimonas</taxon>
    </lineage>
</organism>
<dbReference type="InterPro" id="IPR005467">
    <property type="entry name" value="His_kinase_dom"/>
</dbReference>
<evidence type="ECO:0000256" key="4">
    <source>
        <dbReference type="SAM" id="Phobius"/>
    </source>
</evidence>
<dbReference type="AlphaFoldDB" id="A0A6M4ISF9"/>
<dbReference type="InterPro" id="IPR011110">
    <property type="entry name" value="Reg_prop"/>
</dbReference>
<dbReference type="CDD" id="cd16917">
    <property type="entry name" value="HATPase_UhpB-NarQ-NarX-like"/>
    <property type="match status" value="1"/>
</dbReference>
<dbReference type="PANTHER" id="PTHR24421">
    <property type="entry name" value="NITRATE/NITRITE SENSOR PROTEIN NARX-RELATED"/>
    <property type="match status" value="1"/>
</dbReference>
<feature type="domain" description="Histidine kinase" evidence="5">
    <location>
        <begin position="857"/>
        <end position="947"/>
    </location>
</feature>
<evidence type="ECO:0000313" key="6">
    <source>
        <dbReference type="EMBL" id="QJR37580.1"/>
    </source>
</evidence>
<sequence length="949" mass="104028">MAHTPDGYLWIGARIGLVRYDGVRFVAYAPQRGDTLPSGPVLSLLTAHDGSLWIIWGGGIAGHLAGGRLTTYGKKEGLPAAYQIAESSHGTVIAGTEKGLSRLDAGKWKDVGAELRFPGTQSQAVWFDSKDGLWAQTERAVVHLPAGAAHFPDAGTPLLRGPAPAAFAESRDGAIWMAELQRSAHTLSRGDARQPISEVKVGTFNLVIDRRGSLWVGSAGDGLRRVLYPDRLGGRQVAQFGPEAEQYTTKDGLGSDIVYALHEDGEGNIWVGTTRGLESFREGDFTPYPISGSPRPRTIFAVRDSSVWSATYNANGFLRQTPHSREAIDSAIADTDTAYFPTRLFQDKAGSLWAAVVSDVRRLQGKAFKLVPIRHVPNLRLADMVVDDSGTIWAFDLNHGLMRTIRDTLVQVTKIDEKADRGYLYLDRKGRIWNLHRDEVSYYERGVRRTFRVGDGTAPRGASSVFEDRAGDIWLTGEAGLAKLEARGFRTLPERRGVPGRTVNGVVTDAAGTWWMLTKSGLLRLIDGEANRALNDSTHSLQYRTFDQLDGFPGSLLAFEGPRVAATADGLIWIATDSGLANLDPRRLSRRREFPAIIEAARMDGRDLLMSEAVIIPPGGRDLEIDYTAANLARPDRMQFRYRLDGEDSTWHDVGARRRAYYNGLGPGKYTFQVSARNGEGEWNEAGAPLSFEVLPAWYQTILFRIAVVMLIGAIGATSAVAVQRRRHMISQRTLRGQYEAKLAERARIAQDLHDTLLQGFAGVALEIKAAELALPERPDIAAETLMRVQRLTHNSLREARESVWDMHETELGGQDLPAALETCIRERTAGMQIQTSVESSGNRRRLAPSIEHAAYRIGREAISNAVKHADATRIEVHVAFTPETVRLEVRDDGRGFTPEQAEVARHNGHFGLSGMSDRASATGGRCELRANPGGGTVVTLELPLTSPG</sequence>
<dbReference type="PROSITE" id="PS50109">
    <property type="entry name" value="HIS_KIN"/>
    <property type="match status" value="1"/>
</dbReference>
<gene>
    <name evidence="6" type="ORF">HKW67_19700</name>
</gene>
<dbReference type="InterPro" id="IPR011712">
    <property type="entry name" value="Sig_transdc_His_kin_sub3_dim/P"/>
</dbReference>
<keyword evidence="4" id="KW-0812">Transmembrane</keyword>
<dbReference type="Pfam" id="PF07495">
    <property type="entry name" value="Y_Y_Y"/>
    <property type="match status" value="1"/>
</dbReference>
<dbReference type="Pfam" id="PF07494">
    <property type="entry name" value="Reg_prop"/>
    <property type="match status" value="1"/>
</dbReference>